<dbReference type="STRING" id="743788.S8EH39"/>
<sequence length="739" mass="78543">MPMSLTAAAANGHALHLNLKANGKTHANGNGVAKNGHAEPLHYAPGSALLTQFIDSYKELEAYKNGQPVLVDGKTLSIPAVTAAARYGATVALDDKDELKEQVAKSRAVIVSKIDAETSVYGVSTGFGGSADTRTNDPITLGHALLQHQQTGVLPSQMDSPPPALPLLDPLASTSMPEAWVRGAILIRMNSLIRGHSGVRWELIQKMGSLLKENVTPLVPMRGSISASGDLSPLSYIAGTLIGNPSIRVFDGPAKFGHRQIVSSSVALAAHGIEPIPLASKEHLGILNGTAFSASVAALALNDAIHLAMLAHVCTAMGTEALLGTTGSFEPFIHDVARPHPGQVESAAHIRHLLEGTQLAVTKEEERNIKDDAGELRQDRYPLRTAAQFLGPQIEDLIHALAQIQLECNTTTDNPLIEAETDTIHHGGNFQAMAVTNAMEKTRLALHHIGKLLFSQCTEILNPMMNRGLPPSVAATDPSLNYHAKGIDIHLAAYTGELGYLANPVSTHIQSAEMHNQAVNSLALISGRATINSLEVLSLLTASYLYVLCQALDLRALQHEFQQGLRQIVLGQLSAVFASSLSAAHLQTVFSLIWPAINHVLDATSTMDAVPRMHKVASAATTPIVDFCLANGTAGALVALTQFRDAVAAQSAALLVDLRKAYLDGERGAAPAAQYLGRTRGVYEFIRVTLGVRMHGKENLEGFANGPGVTDATLGSNISLIYESIRDGKMQGVVVELFQ</sequence>
<protein>
    <recommendedName>
        <fullName evidence="5">Phenylalanine ammonia-lyase</fullName>
    </recommendedName>
</protein>
<dbReference type="Gene3D" id="1.20.200.10">
    <property type="entry name" value="Fumarase/aspartase (Central domain)"/>
    <property type="match status" value="1"/>
</dbReference>
<evidence type="ECO:0000256" key="1">
    <source>
        <dbReference type="ARBA" id="ARBA00007238"/>
    </source>
</evidence>
<reference evidence="3 4" key="1">
    <citation type="journal article" date="2012" name="Science">
        <title>The Paleozoic origin of enzymatic lignin decomposition reconstructed from 31 fungal genomes.</title>
        <authorList>
            <person name="Floudas D."/>
            <person name="Binder M."/>
            <person name="Riley R."/>
            <person name="Barry K."/>
            <person name="Blanchette R.A."/>
            <person name="Henrissat B."/>
            <person name="Martinez A.T."/>
            <person name="Otillar R."/>
            <person name="Spatafora J.W."/>
            <person name="Yadav J.S."/>
            <person name="Aerts A."/>
            <person name="Benoit I."/>
            <person name="Boyd A."/>
            <person name="Carlson A."/>
            <person name="Copeland A."/>
            <person name="Coutinho P.M."/>
            <person name="de Vries R.P."/>
            <person name="Ferreira P."/>
            <person name="Findley K."/>
            <person name="Foster B."/>
            <person name="Gaskell J."/>
            <person name="Glotzer D."/>
            <person name="Gorecki P."/>
            <person name="Heitman J."/>
            <person name="Hesse C."/>
            <person name="Hori C."/>
            <person name="Igarashi K."/>
            <person name="Jurgens J.A."/>
            <person name="Kallen N."/>
            <person name="Kersten P."/>
            <person name="Kohler A."/>
            <person name="Kuees U."/>
            <person name="Kumar T.K.A."/>
            <person name="Kuo A."/>
            <person name="LaButti K."/>
            <person name="Larrondo L.F."/>
            <person name="Lindquist E."/>
            <person name="Ling A."/>
            <person name="Lombard V."/>
            <person name="Lucas S."/>
            <person name="Lundell T."/>
            <person name="Martin R."/>
            <person name="McLaughlin D.J."/>
            <person name="Morgenstern I."/>
            <person name="Morin E."/>
            <person name="Murat C."/>
            <person name="Nagy L.G."/>
            <person name="Nolan M."/>
            <person name="Ohm R.A."/>
            <person name="Patyshakuliyeva A."/>
            <person name="Rokas A."/>
            <person name="Ruiz-Duenas F.J."/>
            <person name="Sabat G."/>
            <person name="Salamov A."/>
            <person name="Samejima M."/>
            <person name="Schmutz J."/>
            <person name="Slot J.C."/>
            <person name="St John F."/>
            <person name="Stenlid J."/>
            <person name="Sun H."/>
            <person name="Sun S."/>
            <person name="Syed K."/>
            <person name="Tsang A."/>
            <person name="Wiebenga A."/>
            <person name="Young D."/>
            <person name="Pisabarro A."/>
            <person name="Eastwood D.C."/>
            <person name="Martin F."/>
            <person name="Cullen D."/>
            <person name="Grigoriev I.V."/>
            <person name="Hibbett D.S."/>
        </authorList>
    </citation>
    <scope>NUCLEOTIDE SEQUENCE</scope>
    <source>
        <strain evidence="4">FP-58527</strain>
    </source>
</reference>
<proteinExistence type="inferred from homology"/>
<dbReference type="InterPro" id="IPR023144">
    <property type="entry name" value="Phe_NH3-lyase_shielding_dom_sf"/>
</dbReference>
<gene>
    <name evidence="3" type="ORF">FOMPIDRAFT_1022871</name>
</gene>
<dbReference type="NCBIfam" id="TIGR01226">
    <property type="entry name" value="phe_am_lyase"/>
    <property type="match status" value="1"/>
</dbReference>
<dbReference type="InterPro" id="IPR008948">
    <property type="entry name" value="L-Aspartase-like"/>
</dbReference>
<dbReference type="CDD" id="cd00332">
    <property type="entry name" value="PAL-HAL"/>
    <property type="match status" value="1"/>
</dbReference>
<evidence type="ECO:0000256" key="2">
    <source>
        <dbReference type="RuleBase" id="RU003954"/>
    </source>
</evidence>
<dbReference type="InterPro" id="IPR001106">
    <property type="entry name" value="Aromatic_Lyase"/>
</dbReference>
<dbReference type="Gene3D" id="1.10.275.10">
    <property type="entry name" value="Fumarase/aspartase (N-terminal domain)"/>
    <property type="match status" value="1"/>
</dbReference>
<name>S8EH39_FOMSC</name>
<dbReference type="HOGENOM" id="CLU_014801_3_1_1"/>
<dbReference type="eggNOG" id="KOG0222">
    <property type="taxonomic scope" value="Eukaryota"/>
</dbReference>
<dbReference type="AlphaFoldDB" id="S8EH39"/>
<dbReference type="PANTHER" id="PTHR10362">
    <property type="entry name" value="HISTIDINE AMMONIA-LYASE"/>
    <property type="match status" value="1"/>
</dbReference>
<keyword evidence="2" id="KW-0456">Lyase</keyword>
<evidence type="ECO:0000313" key="3">
    <source>
        <dbReference type="EMBL" id="EPT02559.1"/>
    </source>
</evidence>
<organism evidence="3 4">
    <name type="scientific">Fomitopsis schrenkii</name>
    <name type="common">Brown rot fungus</name>
    <dbReference type="NCBI Taxonomy" id="2126942"/>
    <lineage>
        <taxon>Eukaryota</taxon>
        <taxon>Fungi</taxon>
        <taxon>Dikarya</taxon>
        <taxon>Basidiomycota</taxon>
        <taxon>Agaricomycotina</taxon>
        <taxon>Agaricomycetes</taxon>
        <taxon>Polyporales</taxon>
        <taxon>Fomitopsis</taxon>
    </lineage>
</organism>
<dbReference type="GO" id="GO:0006559">
    <property type="term" value="P:L-phenylalanine catabolic process"/>
    <property type="evidence" value="ECO:0007669"/>
    <property type="project" value="InterPro"/>
</dbReference>
<dbReference type="InterPro" id="IPR022313">
    <property type="entry name" value="Phe/His_NH3-lyase_AS"/>
</dbReference>
<comment type="similarity">
    <text evidence="1 2">Belongs to the PAL/histidase family.</text>
</comment>
<dbReference type="GO" id="GO:0016841">
    <property type="term" value="F:ammonia-lyase activity"/>
    <property type="evidence" value="ECO:0007669"/>
    <property type="project" value="InterPro"/>
</dbReference>
<dbReference type="EMBL" id="KE504135">
    <property type="protein sequence ID" value="EPT02559.1"/>
    <property type="molecule type" value="Genomic_DNA"/>
</dbReference>
<evidence type="ECO:0000313" key="4">
    <source>
        <dbReference type="Proteomes" id="UP000015241"/>
    </source>
</evidence>
<dbReference type="PROSITE" id="PS00488">
    <property type="entry name" value="PAL_HISTIDASE"/>
    <property type="match status" value="1"/>
</dbReference>
<dbReference type="Gene3D" id="1.10.274.20">
    <property type="entry name" value="Phenylalanine ammonia-lyase 1, domain 3"/>
    <property type="match status" value="1"/>
</dbReference>
<accession>S8EH39</accession>
<dbReference type="Pfam" id="PF00221">
    <property type="entry name" value="Lyase_aromatic"/>
    <property type="match status" value="1"/>
</dbReference>
<dbReference type="Proteomes" id="UP000015241">
    <property type="component" value="Unassembled WGS sequence"/>
</dbReference>
<keyword evidence="4" id="KW-1185">Reference proteome</keyword>
<dbReference type="InParanoid" id="S8EH39"/>
<dbReference type="InterPro" id="IPR005922">
    <property type="entry name" value="Phe_NH3-lyase"/>
</dbReference>
<dbReference type="OrthoDB" id="10051290at2759"/>
<dbReference type="GO" id="GO:0005737">
    <property type="term" value="C:cytoplasm"/>
    <property type="evidence" value="ECO:0007669"/>
    <property type="project" value="InterPro"/>
</dbReference>
<dbReference type="InterPro" id="IPR024083">
    <property type="entry name" value="Fumarase/histidase_N"/>
</dbReference>
<dbReference type="SUPFAM" id="SSF48557">
    <property type="entry name" value="L-aspartase-like"/>
    <property type="match status" value="1"/>
</dbReference>
<evidence type="ECO:0008006" key="5">
    <source>
        <dbReference type="Google" id="ProtNLM"/>
    </source>
</evidence>